<dbReference type="PANTHER" id="PTHR11845">
    <property type="entry name" value="5'-DEOXYNUCLEOTIDASE HDDC2"/>
    <property type="match status" value="1"/>
</dbReference>
<gene>
    <name evidence="4" type="ORF">V6575_11700</name>
</gene>
<accession>A0ABU8TM07</accession>
<organism evidence="4 5">
    <name type="scientific">Roseibium algae</name>
    <dbReference type="NCBI Taxonomy" id="3123038"/>
    <lineage>
        <taxon>Bacteria</taxon>
        <taxon>Pseudomonadati</taxon>
        <taxon>Pseudomonadota</taxon>
        <taxon>Alphaproteobacteria</taxon>
        <taxon>Hyphomicrobiales</taxon>
        <taxon>Stappiaceae</taxon>
        <taxon>Roseibium</taxon>
    </lineage>
</organism>
<sequence>MPLSQQIEFLLHADKLKTVVRNNKLVSGERFESSAEHSWHVTLQTLVLGGHAPKDVRLDHVLKLLTVHDLVEIEAGDHWVTEDNAAQVAEKEALAAETIFAMLPPSQRDEFKSLWWEFEESATAEAKFANAMDALHPILIVFSPNASGFCHTALSAEFIRKKKRPKLEPYPDLWAYAQTLLEDAVKKGNLIP</sequence>
<dbReference type="SUPFAM" id="SSF109604">
    <property type="entry name" value="HD-domain/PDEase-like"/>
    <property type="match status" value="1"/>
</dbReference>
<evidence type="ECO:0000259" key="3">
    <source>
        <dbReference type="Pfam" id="PF13023"/>
    </source>
</evidence>
<dbReference type="PANTHER" id="PTHR11845:SF13">
    <property type="entry name" value="5'-DEOXYNUCLEOTIDASE HDDC2"/>
    <property type="match status" value="1"/>
</dbReference>
<protein>
    <submittedName>
        <fullName evidence="4">HD domain-containing protein</fullName>
    </submittedName>
</protein>
<dbReference type="Gene3D" id="1.10.3210.10">
    <property type="entry name" value="Hypothetical protein af1432"/>
    <property type="match status" value="1"/>
</dbReference>
<dbReference type="Proteomes" id="UP001385499">
    <property type="component" value="Unassembled WGS sequence"/>
</dbReference>
<evidence type="ECO:0000256" key="2">
    <source>
        <dbReference type="ARBA" id="ARBA00022801"/>
    </source>
</evidence>
<evidence type="ECO:0000313" key="4">
    <source>
        <dbReference type="EMBL" id="MEJ8474751.1"/>
    </source>
</evidence>
<dbReference type="EMBL" id="JBAKIA010000006">
    <property type="protein sequence ID" value="MEJ8474751.1"/>
    <property type="molecule type" value="Genomic_DNA"/>
</dbReference>
<keyword evidence="1" id="KW-0479">Metal-binding</keyword>
<keyword evidence="2" id="KW-0378">Hydrolase</keyword>
<dbReference type="RefSeq" id="WP_340274516.1">
    <property type="nucleotide sequence ID" value="NZ_JBAKIA010000006.1"/>
</dbReference>
<dbReference type="InterPro" id="IPR006674">
    <property type="entry name" value="HD_domain"/>
</dbReference>
<dbReference type="Pfam" id="PF13023">
    <property type="entry name" value="HD_3"/>
    <property type="match status" value="1"/>
</dbReference>
<name>A0ABU8TM07_9HYPH</name>
<feature type="domain" description="HD" evidence="3">
    <location>
        <begin position="13"/>
        <end position="163"/>
    </location>
</feature>
<comment type="caution">
    <text evidence="4">The sequence shown here is derived from an EMBL/GenBank/DDBJ whole genome shotgun (WGS) entry which is preliminary data.</text>
</comment>
<evidence type="ECO:0000256" key="1">
    <source>
        <dbReference type="ARBA" id="ARBA00022723"/>
    </source>
</evidence>
<dbReference type="InterPro" id="IPR039356">
    <property type="entry name" value="YfbR/HDDC2"/>
</dbReference>
<reference evidence="4 5" key="1">
    <citation type="submission" date="2024-02" db="EMBL/GenBank/DDBJ databases">
        <title>Roseibium algae sp. nov., isolated from marine alga (Grateloupia sp.), showing potential in myo-inositol conversion.</title>
        <authorList>
            <person name="Wang Y."/>
        </authorList>
    </citation>
    <scope>NUCLEOTIDE SEQUENCE [LARGE SCALE GENOMIC DNA]</scope>
    <source>
        <strain evidence="4 5">H3510</strain>
    </source>
</reference>
<proteinExistence type="predicted"/>
<keyword evidence="5" id="KW-1185">Reference proteome</keyword>
<evidence type="ECO:0000313" key="5">
    <source>
        <dbReference type="Proteomes" id="UP001385499"/>
    </source>
</evidence>